<accession>A0A9D9E6T3</accession>
<dbReference type="AlphaFoldDB" id="A0A9D9E6T3"/>
<name>A0A9D9E6T3_9SPIR</name>
<proteinExistence type="predicted"/>
<dbReference type="EMBL" id="JADIMU010000009">
    <property type="protein sequence ID" value="MBO8442384.1"/>
    <property type="molecule type" value="Genomic_DNA"/>
</dbReference>
<evidence type="ECO:0000313" key="2">
    <source>
        <dbReference type="Proteomes" id="UP000823633"/>
    </source>
</evidence>
<reference evidence="1" key="2">
    <citation type="journal article" date="2021" name="PeerJ">
        <title>Extensive microbial diversity within the chicken gut microbiome revealed by metagenomics and culture.</title>
        <authorList>
            <person name="Gilroy R."/>
            <person name="Ravi A."/>
            <person name="Getino M."/>
            <person name="Pursley I."/>
            <person name="Horton D.L."/>
            <person name="Alikhan N.F."/>
            <person name="Baker D."/>
            <person name="Gharbi K."/>
            <person name="Hall N."/>
            <person name="Watson M."/>
            <person name="Adriaenssens E.M."/>
            <person name="Foster-Nyarko E."/>
            <person name="Jarju S."/>
            <person name="Secka A."/>
            <person name="Antonio M."/>
            <person name="Oren A."/>
            <person name="Chaudhuri R.R."/>
            <person name="La Ragione R."/>
            <person name="Hildebrand F."/>
            <person name="Pallen M.J."/>
        </authorList>
    </citation>
    <scope>NUCLEOTIDE SEQUENCE</scope>
    <source>
        <strain evidence="1">11167</strain>
    </source>
</reference>
<comment type="caution">
    <text evidence="1">The sequence shown here is derived from an EMBL/GenBank/DDBJ whole genome shotgun (WGS) entry which is preliminary data.</text>
</comment>
<sequence>MYSNAIVEECKARRDAIQGKRPFSDSFTLGQVKDFYQRIGKRTPSSSGWR</sequence>
<dbReference type="Proteomes" id="UP000823633">
    <property type="component" value="Unassembled WGS sequence"/>
</dbReference>
<protein>
    <submittedName>
        <fullName evidence="1">Uncharacterized protein</fullName>
    </submittedName>
</protein>
<gene>
    <name evidence="1" type="ORF">IAC42_01285</name>
</gene>
<reference evidence="1" key="1">
    <citation type="submission" date="2020-10" db="EMBL/GenBank/DDBJ databases">
        <authorList>
            <person name="Gilroy R."/>
        </authorList>
    </citation>
    <scope>NUCLEOTIDE SEQUENCE</scope>
    <source>
        <strain evidence="1">11167</strain>
    </source>
</reference>
<evidence type="ECO:0000313" key="1">
    <source>
        <dbReference type="EMBL" id="MBO8442384.1"/>
    </source>
</evidence>
<organism evidence="1 2">
    <name type="scientific">Candidatus Aphodenecus pullistercoris</name>
    <dbReference type="NCBI Taxonomy" id="2840669"/>
    <lineage>
        <taxon>Bacteria</taxon>
        <taxon>Pseudomonadati</taxon>
        <taxon>Spirochaetota</taxon>
        <taxon>Spirochaetia</taxon>
        <taxon>Spirochaetales</taxon>
        <taxon>Candidatus Aphodenecus</taxon>
    </lineage>
</organism>